<evidence type="ECO:0000256" key="2">
    <source>
        <dbReference type="ARBA" id="ARBA00022448"/>
    </source>
</evidence>
<comment type="subcellular location">
    <subcellularLocation>
        <location evidence="1">Cell membrane</location>
        <topology evidence="1">Multi-pass membrane protein</topology>
    </subcellularLocation>
</comment>
<dbReference type="PANTHER" id="PTHR43549">
    <property type="entry name" value="MULTIDRUG RESISTANCE PROTEIN YPNP-RELATED"/>
    <property type="match status" value="1"/>
</dbReference>
<evidence type="ECO:0000313" key="9">
    <source>
        <dbReference type="Proteomes" id="UP000003157"/>
    </source>
</evidence>
<dbReference type="eggNOG" id="COG0534">
    <property type="taxonomic scope" value="Bacteria"/>
</dbReference>
<keyword evidence="2" id="KW-0813">Transport</keyword>
<evidence type="ECO:0000256" key="1">
    <source>
        <dbReference type="ARBA" id="ARBA00004651"/>
    </source>
</evidence>
<evidence type="ECO:0000256" key="4">
    <source>
        <dbReference type="ARBA" id="ARBA00022692"/>
    </source>
</evidence>
<dbReference type="EMBL" id="ADKX01000026">
    <property type="protein sequence ID" value="EFW05344.1"/>
    <property type="molecule type" value="Genomic_DNA"/>
</dbReference>
<evidence type="ECO:0000256" key="5">
    <source>
        <dbReference type="ARBA" id="ARBA00022989"/>
    </source>
</evidence>
<keyword evidence="9" id="KW-1185">Reference proteome</keyword>
<dbReference type="Pfam" id="PF01554">
    <property type="entry name" value="MatE"/>
    <property type="match status" value="1"/>
</dbReference>
<reference evidence="8 9" key="1">
    <citation type="submission" date="2010-12" db="EMBL/GenBank/DDBJ databases">
        <title>The Genome Sequence of Coprobacillus sp. strain 29_1.</title>
        <authorList>
            <consortium name="The Broad Institute Genome Sequencing Platform"/>
            <person name="Earl A."/>
            <person name="Ward D."/>
            <person name="Feldgarden M."/>
            <person name="Gevers D."/>
            <person name="Daigneault M."/>
            <person name="Sibley C.D."/>
            <person name="White A."/>
            <person name="Strauss J."/>
            <person name="Allen-Vercoe E."/>
            <person name="Young S.K."/>
            <person name="Zeng Q."/>
            <person name="Gargeya S."/>
            <person name="Fitzgerald M."/>
            <person name="Haas B."/>
            <person name="Abouelleil A."/>
            <person name="Alvarado L."/>
            <person name="Arachchi H.M."/>
            <person name="Berlin A."/>
            <person name="Brown A."/>
            <person name="Chapman S.B."/>
            <person name="Chen Z."/>
            <person name="Dunbar C."/>
            <person name="Freedman E."/>
            <person name="Gearin G."/>
            <person name="Gellesch M."/>
            <person name="Goldberg J."/>
            <person name="Griggs A."/>
            <person name="Gujja S."/>
            <person name="Heilman E."/>
            <person name="Heiman D."/>
            <person name="Howarth C."/>
            <person name="Larson L."/>
            <person name="Lui A."/>
            <person name="MacDonald P.J.P."/>
            <person name="Mehta T."/>
            <person name="Montmayeur A."/>
            <person name="Murphy C."/>
            <person name="Neiman D."/>
            <person name="Pearson M."/>
            <person name="Priest M."/>
            <person name="Roberts A."/>
            <person name="Saif S."/>
            <person name="Shea T."/>
            <person name="Shenoy N."/>
            <person name="Sisk P."/>
            <person name="Stolte C."/>
            <person name="Sykes S."/>
            <person name="White J."/>
            <person name="Yandava C."/>
            <person name="Nusbaum C."/>
            <person name="Birren B."/>
        </authorList>
    </citation>
    <scope>NUCLEOTIDE SEQUENCE [LARGE SCALE GENOMIC DNA]</scope>
    <source>
        <strain evidence="8 9">29_1</strain>
    </source>
</reference>
<dbReference type="PANTHER" id="PTHR43549:SF3">
    <property type="entry name" value="MULTIDRUG RESISTANCE PROTEIN YPNP-RELATED"/>
    <property type="match status" value="1"/>
</dbReference>
<dbReference type="HOGENOM" id="CLU_1977768_0_0_9"/>
<gene>
    <name evidence="8" type="ORF">HMPREF9488_01489</name>
</gene>
<comment type="caution">
    <text evidence="8">The sequence shown here is derived from an EMBL/GenBank/DDBJ whole genome shotgun (WGS) entry which is preliminary data.</text>
</comment>
<dbReference type="GO" id="GO:0042910">
    <property type="term" value="F:xenobiotic transmembrane transporter activity"/>
    <property type="evidence" value="ECO:0007669"/>
    <property type="project" value="InterPro"/>
</dbReference>
<evidence type="ECO:0000256" key="7">
    <source>
        <dbReference type="SAM" id="Phobius"/>
    </source>
</evidence>
<dbReference type="GO" id="GO:0015297">
    <property type="term" value="F:antiporter activity"/>
    <property type="evidence" value="ECO:0007669"/>
    <property type="project" value="InterPro"/>
</dbReference>
<keyword evidence="6 7" id="KW-0472">Membrane</keyword>
<sequence length="126" mass="14108">MILGLRFNKNLFALIHLSQELLPGAITYSSIIFIGAIFAAVYNYESAILRAHGNSVIPLLFLILSAILNVVLDLFFVIICHMGIAGVTYATIIAELICCLLCYMYMKKKLDILDFEKKTIVLTYNV</sequence>
<dbReference type="Proteomes" id="UP000003157">
    <property type="component" value="Unassembled WGS sequence"/>
</dbReference>
<evidence type="ECO:0000256" key="6">
    <source>
        <dbReference type="ARBA" id="ARBA00023136"/>
    </source>
</evidence>
<dbReference type="STRING" id="100884.GCA_000269565_03336"/>
<feature type="transmembrane region" description="Helical" evidence="7">
    <location>
        <begin position="56"/>
        <end position="78"/>
    </location>
</feature>
<keyword evidence="3" id="KW-1003">Cell membrane</keyword>
<keyword evidence="5 7" id="KW-1133">Transmembrane helix</keyword>
<organism evidence="8 9">
    <name type="scientific">Coprobacillus cateniformis</name>
    <dbReference type="NCBI Taxonomy" id="100884"/>
    <lineage>
        <taxon>Bacteria</taxon>
        <taxon>Bacillati</taxon>
        <taxon>Bacillota</taxon>
        <taxon>Erysipelotrichia</taxon>
        <taxon>Erysipelotrichales</taxon>
        <taxon>Coprobacillaceae</taxon>
        <taxon>Coprobacillus</taxon>
    </lineage>
</organism>
<name>E7G9Q0_9FIRM</name>
<dbReference type="OrthoDB" id="9776324at2"/>
<evidence type="ECO:0000313" key="8">
    <source>
        <dbReference type="EMBL" id="EFW05344.1"/>
    </source>
</evidence>
<feature type="transmembrane region" description="Helical" evidence="7">
    <location>
        <begin position="84"/>
        <end position="106"/>
    </location>
</feature>
<dbReference type="InterPro" id="IPR002528">
    <property type="entry name" value="MATE_fam"/>
</dbReference>
<protein>
    <submittedName>
        <fullName evidence="8">Uncharacterized protein</fullName>
    </submittedName>
</protein>
<feature type="transmembrane region" description="Helical" evidence="7">
    <location>
        <begin position="25"/>
        <end position="44"/>
    </location>
</feature>
<dbReference type="AlphaFoldDB" id="E7G9Q0"/>
<keyword evidence="4 7" id="KW-0812">Transmembrane</keyword>
<dbReference type="InterPro" id="IPR052031">
    <property type="entry name" value="Membrane_Transporter-Flippase"/>
</dbReference>
<accession>E7G9Q0</accession>
<proteinExistence type="predicted"/>
<dbReference type="GO" id="GO:0005886">
    <property type="term" value="C:plasma membrane"/>
    <property type="evidence" value="ECO:0007669"/>
    <property type="project" value="UniProtKB-SubCell"/>
</dbReference>
<evidence type="ECO:0000256" key="3">
    <source>
        <dbReference type="ARBA" id="ARBA00022475"/>
    </source>
</evidence>